<proteinExistence type="predicted"/>
<reference evidence="1 2" key="1">
    <citation type="submission" date="2016-05" db="EMBL/GenBank/DDBJ databases">
        <title>Paenibacillus sp. 1ZS3-15 nov., isolated from the rhizosphere soil.</title>
        <authorList>
            <person name="Zhang X.X."/>
            <person name="Zhang J."/>
        </authorList>
    </citation>
    <scope>NUCLEOTIDE SEQUENCE [LARGE SCALE GENOMIC DNA]</scope>
    <source>
        <strain evidence="1 2">1ZS3-15</strain>
    </source>
</reference>
<dbReference type="CDD" id="cd04647">
    <property type="entry name" value="LbH_MAT_like"/>
    <property type="match status" value="1"/>
</dbReference>
<keyword evidence="2" id="KW-1185">Reference proteome</keyword>
<dbReference type="GO" id="GO:0016746">
    <property type="term" value="F:acyltransferase activity"/>
    <property type="evidence" value="ECO:0007669"/>
    <property type="project" value="UniProtKB-KW"/>
</dbReference>
<organism evidence="1 2">
    <name type="scientific">Paenibacillus oryzisoli</name>
    <dbReference type="NCBI Taxonomy" id="1850517"/>
    <lineage>
        <taxon>Bacteria</taxon>
        <taxon>Bacillati</taxon>
        <taxon>Bacillota</taxon>
        <taxon>Bacilli</taxon>
        <taxon>Bacillales</taxon>
        <taxon>Paenibacillaceae</taxon>
        <taxon>Paenibacillus</taxon>
    </lineage>
</organism>
<accession>A0A198ALT4</accession>
<comment type="caution">
    <text evidence="1">The sequence shown here is derived from an EMBL/GenBank/DDBJ whole genome shotgun (WGS) entry which is preliminary data.</text>
</comment>
<keyword evidence="1" id="KW-0808">Transferase</keyword>
<dbReference type="OrthoDB" id="9782926at2"/>
<dbReference type="STRING" id="1850517.A8708_06965"/>
<name>A0A198ALT4_9BACL</name>
<protein>
    <submittedName>
        <fullName evidence="1">Acyltransferase</fullName>
    </submittedName>
</protein>
<evidence type="ECO:0000313" key="2">
    <source>
        <dbReference type="Proteomes" id="UP000078454"/>
    </source>
</evidence>
<dbReference type="PANTHER" id="PTHR23416">
    <property type="entry name" value="SIALIC ACID SYNTHASE-RELATED"/>
    <property type="match status" value="1"/>
</dbReference>
<dbReference type="Pfam" id="PF00132">
    <property type="entry name" value="Hexapep"/>
    <property type="match status" value="1"/>
</dbReference>
<keyword evidence="1" id="KW-0012">Acyltransferase</keyword>
<dbReference type="InterPro" id="IPR051159">
    <property type="entry name" value="Hexapeptide_acetyltransf"/>
</dbReference>
<dbReference type="AlphaFoldDB" id="A0A198ALT4"/>
<evidence type="ECO:0000313" key="1">
    <source>
        <dbReference type="EMBL" id="OAS21868.1"/>
    </source>
</evidence>
<dbReference type="InterPro" id="IPR011004">
    <property type="entry name" value="Trimer_LpxA-like_sf"/>
</dbReference>
<dbReference type="SUPFAM" id="SSF51161">
    <property type="entry name" value="Trimeric LpxA-like enzymes"/>
    <property type="match status" value="1"/>
</dbReference>
<sequence>MRFFIHKIFILFSKLIMPLFFKKEFLKGRWFDNNIEGWKWCWRSLLFQKFLGKNRHVPFPVSHNNIIGKTDKIFFNVNDLNNFQHMGCYFQNWKGGNIVIGEGTYIAPNVGLITENHNIYDLDVHEEPKDIIIGKHCWIGMNVVILPGVVLGNYTIVGAGAVVTKSFEEGHCIIGGVAAKKIKDLEKELRSNANKTEKGTARITVF</sequence>
<gene>
    <name evidence="1" type="ORF">A8708_06965</name>
</gene>
<dbReference type="Proteomes" id="UP000078454">
    <property type="component" value="Unassembled WGS sequence"/>
</dbReference>
<dbReference type="Gene3D" id="2.160.10.10">
    <property type="entry name" value="Hexapeptide repeat proteins"/>
    <property type="match status" value="1"/>
</dbReference>
<dbReference type="RefSeq" id="WP_068662332.1">
    <property type="nucleotide sequence ID" value="NZ_LYPB01000047.1"/>
</dbReference>
<dbReference type="EMBL" id="LYPB01000047">
    <property type="protein sequence ID" value="OAS21868.1"/>
    <property type="molecule type" value="Genomic_DNA"/>
</dbReference>
<dbReference type="InterPro" id="IPR001451">
    <property type="entry name" value="Hexapep"/>
</dbReference>